<organism evidence="1 2">
    <name type="scientific">Hondaea fermentalgiana</name>
    <dbReference type="NCBI Taxonomy" id="2315210"/>
    <lineage>
        <taxon>Eukaryota</taxon>
        <taxon>Sar</taxon>
        <taxon>Stramenopiles</taxon>
        <taxon>Bigyra</taxon>
        <taxon>Labyrinthulomycetes</taxon>
        <taxon>Thraustochytrida</taxon>
        <taxon>Thraustochytriidae</taxon>
        <taxon>Hondaea</taxon>
    </lineage>
</organism>
<reference evidence="1 2" key="1">
    <citation type="submission" date="2017-12" db="EMBL/GenBank/DDBJ databases">
        <title>Sequencing, de novo assembly and annotation of complete genome of a new Thraustochytrid species, strain FCC1311.</title>
        <authorList>
            <person name="Sedici K."/>
            <person name="Godart F."/>
            <person name="Aiese Cigliano R."/>
            <person name="Sanseverino W."/>
            <person name="Barakat M."/>
            <person name="Ortet P."/>
            <person name="Marechal E."/>
            <person name="Cagnac O."/>
            <person name="Amato A."/>
        </authorList>
    </citation>
    <scope>NUCLEOTIDE SEQUENCE [LARGE SCALE GENOMIC DNA]</scope>
</reference>
<evidence type="ECO:0008006" key="3">
    <source>
        <dbReference type="Google" id="ProtNLM"/>
    </source>
</evidence>
<gene>
    <name evidence="1" type="ORF">FCC1311_097792</name>
</gene>
<dbReference type="AlphaFoldDB" id="A0A2R5GRP1"/>
<dbReference type="EMBL" id="BEYU01000162">
    <property type="protein sequence ID" value="GBG33556.1"/>
    <property type="molecule type" value="Genomic_DNA"/>
</dbReference>
<protein>
    <recommendedName>
        <fullName evidence="3">TIR domain-containing protein</fullName>
    </recommendedName>
</protein>
<evidence type="ECO:0000313" key="1">
    <source>
        <dbReference type="EMBL" id="GBG33556.1"/>
    </source>
</evidence>
<name>A0A2R5GRP1_9STRA</name>
<proteinExistence type="predicted"/>
<accession>A0A2R5GRP1</accession>
<dbReference type="InParanoid" id="A0A2R5GRP1"/>
<keyword evidence="2" id="KW-1185">Reference proteome</keyword>
<dbReference type="Gene3D" id="2.20.110.10">
    <property type="entry name" value="Histone H3 K4-specific methyltransferase SET7/9 N-terminal domain"/>
    <property type="match status" value="1"/>
</dbReference>
<dbReference type="SUPFAM" id="SSF82185">
    <property type="entry name" value="Histone H3 K4-specific methyltransferase SET7/9 N-terminal domain"/>
    <property type="match status" value="1"/>
</dbReference>
<comment type="caution">
    <text evidence="1">The sequence shown here is derived from an EMBL/GenBank/DDBJ whole genome shotgun (WGS) entry which is preliminary data.</text>
</comment>
<dbReference type="Proteomes" id="UP000241890">
    <property type="component" value="Unassembled WGS sequence"/>
</dbReference>
<evidence type="ECO:0000313" key="2">
    <source>
        <dbReference type="Proteomes" id="UP000241890"/>
    </source>
</evidence>
<sequence length="614" mass="68867">MSVKWPTHDQFLDTDERVALARLGYAASWGAGNDNGVPTPLRKLEIDLQLALIAMRKRRKPKVPKTLDALAESYRGSTWAPVANEGTVEAIDTFLSRKGSRRSGVAPATKVRAAATLIGNYVGALVQGVQMSLIYGPKDIHPDHVGAENVPAVRAAAAIYRGFIMPYQPHSMAATSALLHQLGAGTRMFIQKEMETSGWNRKIGKFRAEDFSRRAPLFDEQEDLFRDILRAHELERVFPEGFFDDDVWLVPASKRSRNKIWFDVAVLPRLQSEFETLAYVGTFKNGKMHGRGLVFASNASRPLLIADFDEGTPHGKGFLILNNYVVTDLTFDHGTITKTKAREQKTHLMEFVYPVEVPKKPPTREKNLCERVHAVVIGEDPQAPEPILANPGEYTSPAAAATAAYTAAAVEYVKQTASSAVNFVWETVMGPPPPPPPPPVKKPKRWHVFLTARRDTFGSADFCKWLSRSLARKLDSAIFDVEYERSSEYDLEEMREVMETKDIFVPLLSDESFHDIPFWVEAVTAQHYGRKCVPVSMDNLFPPLRYRRTTYHDILGLFSLEDWIILDSMGVLPIDVMQTAEWILSAPMHVIKSRNPEHVQKIATQLQDLAGTDK</sequence>